<sequence length="203" mass="23768">MEDKLMQSVIRLEWEQFQRTDNEGGRAACQGDWPTFLQMRSSQFLTWPQQLLESYRDDLDAAEHSDRNLVTEKYARMMASTAPEKYARDIEPFIPRLSEQRLAAQEEVIMQQVRWANAFRMHYPRLGSKMRALTTQEDTARSTSFETYLRGELGTYGDRTFLLYRRFVLRMASAERNLTEETVLNTVRIEGYASLAEAEASQR</sequence>
<proteinExistence type="predicted"/>
<dbReference type="AlphaFoldDB" id="A0A086BP47"/>
<reference evidence="1 2" key="1">
    <citation type="journal article" date="2014" name="Appl. Environ. Microbiol.">
        <title>Genomic encyclopedia of type strains of the genus Bifidobacterium.</title>
        <authorList>
            <person name="Milani C."/>
            <person name="Lugli G.A."/>
            <person name="Duranti S."/>
            <person name="Turroni F."/>
            <person name="Bottacini F."/>
            <person name="Mangifesta M."/>
            <person name="Sanchez B."/>
            <person name="Viappiani A."/>
            <person name="Mancabelli L."/>
            <person name="Taminiau B."/>
            <person name="Delcenserie V."/>
            <person name="Barrangou R."/>
            <person name="Margolles A."/>
            <person name="van Sinderen D."/>
            <person name="Ventura M."/>
        </authorList>
    </citation>
    <scope>NUCLEOTIDE SEQUENCE [LARGE SCALE GENOMIC DNA]</scope>
    <source>
        <strain evidence="1 2">DSM 19703</strain>
    </source>
</reference>
<dbReference type="Proteomes" id="UP000028730">
    <property type="component" value="Unassembled WGS sequence"/>
</dbReference>
<dbReference type="InterPro" id="IPR025191">
    <property type="entry name" value="DUF4125"/>
</dbReference>
<keyword evidence="2" id="KW-1185">Reference proteome</keyword>
<organism evidence="1 2">
    <name type="scientific">Bifidobacterium bombi DSM 19703</name>
    <dbReference type="NCBI Taxonomy" id="1341695"/>
    <lineage>
        <taxon>Bacteria</taxon>
        <taxon>Bacillati</taxon>
        <taxon>Actinomycetota</taxon>
        <taxon>Actinomycetes</taxon>
        <taxon>Bifidobacteriales</taxon>
        <taxon>Bifidobacteriaceae</taxon>
        <taxon>Bifidobacterium</taxon>
    </lineage>
</organism>
<protein>
    <recommendedName>
        <fullName evidence="3">DUF4125 domain-containing protein</fullName>
    </recommendedName>
</protein>
<evidence type="ECO:0000313" key="2">
    <source>
        <dbReference type="Proteomes" id="UP000028730"/>
    </source>
</evidence>
<evidence type="ECO:0000313" key="1">
    <source>
        <dbReference type="EMBL" id="KFF30711.1"/>
    </source>
</evidence>
<dbReference type="OrthoDB" id="5387164at2"/>
<gene>
    <name evidence="1" type="ORF">BBOMB_0016</name>
</gene>
<dbReference type="eggNOG" id="ENOG5031HGC">
    <property type="taxonomic scope" value="Bacteria"/>
</dbReference>
<dbReference type="RefSeq" id="WP_044087769.1">
    <property type="nucleotide sequence ID" value="NZ_ATLK01000001.1"/>
</dbReference>
<comment type="caution">
    <text evidence="1">The sequence shown here is derived from an EMBL/GenBank/DDBJ whole genome shotgun (WGS) entry which is preliminary data.</text>
</comment>
<evidence type="ECO:0008006" key="3">
    <source>
        <dbReference type="Google" id="ProtNLM"/>
    </source>
</evidence>
<dbReference type="EMBL" id="ATLK01000001">
    <property type="protein sequence ID" value="KFF30711.1"/>
    <property type="molecule type" value="Genomic_DNA"/>
</dbReference>
<accession>A0A086BP47</accession>
<dbReference type="Pfam" id="PF13526">
    <property type="entry name" value="DUF4125"/>
    <property type="match status" value="1"/>
</dbReference>
<name>A0A086BP47_9BIFI</name>
<dbReference type="STRING" id="1341695.BBOMB_0016"/>